<evidence type="ECO:0000256" key="2">
    <source>
        <dbReference type="ARBA" id="ARBA00004123"/>
    </source>
</evidence>
<organism evidence="8 9">
    <name type="scientific">Lymnaea stagnalis</name>
    <name type="common">Great pond snail</name>
    <name type="synonym">Helix stagnalis</name>
    <dbReference type="NCBI Taxonomy" id="6523"/>
    <lineage>
        <taxon>Eukaryota</taxon>
        <taxon>Metazoa</taxon>
        <taxon>Spiralia</taxon>
        <taxon>Lophotrochozoa</taxon>
        <taxon>Mollusca</taxon>
        <taxon>Gastropoda</taxon>
        <taxon>Heterobranchia</taxon>
        <taxon>Euthyneura</taxon>
        <taxon>Panpulmonata</taxon>
        <taxon>Hygrophila</taxon>
        <taxon>Lymnaeoidea</taxon>
        <taxon>Lymnaeidae</taxon>
        <taxon>Lymnaea</taxon>
    </lineage>
</organism>
<dbReference type="Gene3D" id="3.10.590.10">
    <property type="entry name" value="ph1033 like domains"/>
    <property type="match status" value="1"/>
</dbReference>
<evidence type="ECO:0000313" key="9">
    <source>
        <dbReference type="Proteomes" id="UP001497497"/>
    </source>
</evidence>
<dbReference type="PANTHER" id="PTHR14087:SF7">
    <property type="entry name" value="THYMOCYTE NUCLEAR PROTEIN 1"/>
    <property type="match status" value="1"/>
</dbReference>
<evidence type="ECO:0000256" key="3">
    <source>
        <dbReference type="ARBA" id="ARBA00014654"/>
    </source>
</evidence>
<reference evidence="8 9" key="1">
    <citation type="submission" date="2024-04" db="EMBL/GenBank/DDBJ databases">
        <authorList>
            <consortium name="Genoscope - CEA"/>
            <person name="William W."/>
        </authorList>
    </citation>
    <scope>NUCLEOTIDE SEQUENCE [LARGE SCALE GENOMIC DNA]</scope>
</reference>
<dbReference type="CDD" id="cd21133">
    <property type="entry name" value="EVE"/>
    <property type="match status" value="1"/>
</dbReference>
<dbReference type="Pfam" id="PF01878">
    <property type="entry name" value="EVE"/>
    <property type="match status" value="1"/>
</dbReference>
<dbReference type="InterPro" id="IPR047197">
    <property type="entry name" value="THYN1-like_EVE"/>
</dbReference>
<dbReference type="SUPFAM" id="SSF88697">
    <property type="entry name" value="PUA domain-like"/>
    <property type="match status" value="1"/>
</dbReference>
<evidence type="ECO:0000256" key="6">
    <source>
        <dbReference type="SAM" id="MobiDB-lite"/>
    </source>
</evidence>
<evidence type="ECO:0000256" key="5">
    <source>
        <dbReference type="ARBA" id="ARBA00023242"/>
    </source>
</evidence>
<dbReference type="EMBL" id="CAXITT010000051">
    <property type="protein sequence ID" value="CAL1529581.1"/>
    <property type="molecule type" value="Genomic_DNA"/>
</dbReference>
<proteinExistence type="predicted"/>
<comment type="subcellular location">
    <subcellularLocation>
        <location evidence="2">Nucleus</location>
    </subcellularLocation>
</comment>
<evidence type="ECO:0000313" key="8">
    <source>
        <dbReference type="EMBL" id="CAL1529581.1"/>
    </source>
</evidence>
<name>A0AAV2HC12_LYMST</name>
<comment type="caution">
    <text evidence="8">The sequence shown here is derived from an EMBL/GenBank/DDBJ whole genome shotgun (WGS) entry which is preliminary data.</text>
</comment>
<feature type="region of interest" description="Disordered" evidence="6">
    <location>
        <begin position="1"/>
        <end position="68"/>
    </location>
</feature>
<evidence type="ECO:0000259" key="7">
    <source>
        <dbReference type="Pfam" id="PF01878"/>
    </source>
</evidence>
<accession>A0AAV2HC12</accession>
<evidence type="ECO:0000256" key="4">
    <source>
        <dbReference type="ARBA" id="ARBA00022553"/>
    </source>
</evidence>
<dbReference type="InterPro" id="IPR015947">
    <property type="entry name" value="PUA-like_sf"/>
</dbReference>
<keyword evidence="4" id="KW-0597">Phosphoprotein</keyword>
<keyword evidence="5" id="KW-0539">Nucleus</keyword>
<dbReference type="FunFam" id="3.10.590.10:FF:000003">
    <property type="entry name" value="Thymocyte nuclear protein 1"/>
    <property type="match status" value="1"/>
</dbReference>
<dbReference type="AlphaFoldDB" id="A0AAV2HC12"/>
<dbReference type="InterPro" id="IPR052181">
    <property type="entry name" value="5hmC_binding"/>
</dbReference>
<evidence type="ECO:0000256" key="1">
    <source>
        <dbReference type="ARBA" id="ARBA00002530"/>
    </source>
</evidence>
<protein>
    <recommendedName>
        <fullName evidence="3">Thymocyte nuclear protein 1</fullName>
    </recommendedName>
</protein>
<feature type="compositionally biased region" description="Polar residues" evidence="6">
    <location>
        <begin position="40"/>
        <end position="68"/>
    </location>
</feature>
<dbReference type="Proteomes" id="UP001497497">
    <property type="component" value="Unassembled WGS sequence"/>
</dbReference>
<sequence length="247" mass="28346">MAPKRSRTATAVEEITRSTATRKAKKARTNYSKPEAPKVVTNTSDTPILNGSASKPNQSTSKSVKNSQAEISTKPAYTCWLVKSEPDSRFENGVEMKFSFDDLKSSPNQTECWDGVRNYQARNFLRDQMKLGHNVFFYHSNCKEPGIIGICKIVKEGYPDHTQFDPKDPHYDSSSQENKPKWFMVDVQLVRPLKRFISLAELKKIHQEHVQRDGPLKKMSLFTRARLSVQPVTEEEWSYILQLENNM</sequence>
<gene>
    <name evidence="8" type="ORF">GSLYS_00003736001</name>
</gene>
<dbReference type="GO" id="GO:0005634">
    <property type="term" value="C:nucleus"/>
    <property type="evidence" value="ECO:0007669"/>
    <property type="project" value="UniProtKB-SubCell"/>
</dbReference>
<dbReference type="PANTHER" id="PTHR14087">
    <property type="entry name" value="THYMOCYTE NUCLEAR PROTEIN 1"/>
    <property type="match status" value="1"/>
</dbReference>
<keyword evidence="9" id="KW-1185">Reference proteome</keyword>
<feature type="domain" description="EVE" evidence="7">
    <location>
        <begin position="79"/>
        <end position="243"/>
    </location>
</feature>
<dbReference type="InterPro" id="IPR002740">
    <property type="entry name" value="EVE_domain"/>
</dbReference>
<comment type="function">
    <text evidence="1">Specifically binds 5-hydroxymethylcytosine (5hmC), suggesting that it acts as a specific reader of 5hmC.</text>
</comment>